<gene>
    <name evidence="1" type="ORF">SAMN05660657_05536</name>
</gene>
<name>A0A1I7DAA3_9ACTN</name>
<accession>A0A1I7DAA3</accession>
<protein>
    <submittedName>
        <fullName evidence="1">Uncharacterized protein</fullName>
    </submittedName>
</protein>
<evidence type="ECO:0000313" key="2">
    <source>
        <dbReference type="Proteomes" id="UP000199546"/>
    </source>
</evidence>
<evidence type="ECO:0000313" key="1">
    <source>
        <dbReference type="EMBL" id="SFU08560.1"/>
    </source>
</evidence>
<sequence length="45" mass="4813">MALADSATPDWSTMVVQGPAEATGQRGRTWYEWSATTEAKVGNAL</sequence>
<dbReference type="EMBL" id="FPBA01000042">
    <property type="protein sequence ID" value="SFU08560.1"/>
    <property type="molecule type" value="Genomic_DNA"/>
</dbReference>
<dbReference type="AlphaFoldDB" id="A0A1I7DAA3"/>
<organism evidence="1 2">
    <name type="scientific">Geodermatophilus amargosae</name>
    <dbReference type="NCBI Taxonomy" id="1296565"/>
    <lineage>
        <taxon>Bacteria</taxon>
        <taxon>Bacillati</taxon>
        <taxon>Actinomycetota</taxon>
        <taxon>Actinomycetes</taxon>
        <taxon>Geodermatophilales</taxon>
        <taxon>Geodermatophilaceae</taxon>
        <taxon>Geodermatophilus</taxon>
    </lineage>
</organism>
<dbReference type="RefSeq" id="WP_175551864.1">
    <property type="nucleotide sequence ID" value="NZ_FPBA01000042.1"/>
</dbReference>
<reference evidence="2" key="1">
    <citation type="submission" date="2016-10" db="EMBL/GenBank/DDBJ databases">
        <authorList>
            <person name="Varghese N."/>
            <person name="Submissions S."/>
        </authorList>
    </citation>
    <scope>NUCLEOTIDE SEQUENCE [LARGE SCALE GENOMIC DNA]</scope>
    <source>
        <strain evidence="2">DSM 46136</strain>
    </source>
</reference>
<keyword evidence="2" id="KW-1185">Reference proteome</keyword>
<proteinExistence type="predicted"/>
<dbReference type="Proteomes" id="UP000199546">
    <property type="component" value="Unassembled WGS sequence"/>
</dbReference>